<gene>
    <name evidence="1" type="ORF">GFC30_1720</name>
</gene>
<dbReference type="GO" id="GO:0005829">
    <property type="term" value="C:cytosol"/>
    <property type="evidence" value="ECO:0007669"/>
    <property type="project" value="TreeGrafter"/>
</dbReference>
<sequence>MVIGDSLNDLSMFAVAGYRVAMGNAAEEVKQQADVITVTNDEDGVAVALEQLYKCTLKF</sequence>
<dbReference type="Proteomes" id="UP000076865">
    <property type="component" value="Chromosome"/>
</dbReference>
<dbReference type="GO" id="GO:0016791">
    <property type="term" value="F:phosphatase activity"/>
    <property type="evidence" value="ECO:0007669"/>
    <property type="project" value="TreeGrafter"/>
</dbReference>
<accession>A0A160F1R4</accession>
<organism evidence="1 2">
    <name type="scientific">Anoxybacteroides amylolyticum</name>
    <dbReference type="NCBI Taxonomy" id="294699"/>
    <lineage>
        <taxon>Bacteria</taxon>
        <taxon>Bacillati</taxon>
        <taxon>Bacillota</taxon>
        <taxon>Bacilli</taxon>
        <taxon>Bacillales</taxon>
        <taxon>Anoxybacillaceae</taxon>
        <taxon>Anoxybacteroides</taxon>
    </lineage>
</organism>
<dbReference type="KEGG" id="aamy:GFC30_1720"/>
<keyword evidence="1" id="KW-0378">Hydrolase</keyword>
<protein>
    <submittedName>
        <fullName evidence="1">Haloacid dehalogenase-like hydrolase family protein</fullName>
    </submittedName>
</protein>
<dbReference type="AlphaFoldDB" id="A0A160F1R4"/>
<dbReference type="InterPro" id="IPR036412">
    <property type="entry name" value="HAD-like_sf"/>
</dbReference>
<dbReference type="PANTHER" id="PTHR10000">
    <property type="entry name" value="PHOSPHOSERINE PHOSPHATASE"/>
    <property type="match status" value="1"/>
</dbReference>
<evidence type="ECO:0000313" key="2">
    <source>
        <dbReference type="Proteomes" id="UP000076865"/>
    </source>
</evidence>
<evidence type="ECO:0000313" key="1">
    <source>
        <dbReference type="EMBL" id="ANB60107.1"/>
    </source>
</evidence>
<keyword evidence="2" id="KW-1185">Reference proteome</keyword>
<dbReference type="GO" id="GO:0000287">
    <property type="term" value="F:magnesium ion binding"/>
    <property type="evidence" value="ECO:0007669"/>
    <property type="project" value="TreeGrafter"/>
</dbReference>
<dbReference type="SUPFAM" id="SSF56784">
    <property type="entry name" value="HAD-like"/>
    <property type="match status" value="1"/>
</dbReference>
<reference evidence="1 2" key="1">
    <citation type="journal article" date="2006" name="Syst. Appl. Microbiol.">
        <title>Anoxybacillus amylolyticus sp. nov., a thermophilic amylase producing bacterium isolated from Mount Rittmann (Antarctica).</title>
        <authorList>
            <person name="Poli A."/>
            <person name="Esposito E."/>
            <person name="Lama L."/>
            <person name="Orlando P."/>
            <person name="Nicolaus G."/>
            <person name="de Appolonia F."/>
            <person name="Gambacorta A."/>
            <person name="Nicolaus B."/>
        </authorList>
    </citation>
    <scope>NUCLEOTIDE SEQUENCE [LARGE SCALE GENOMIC DNA]</scope>
    <source>
        <strain evidence="1 2">DSM 15939</strain>
    </source>
</reference>
<dbReference type="Pfam" id="PF08282">
    <property type="entry name" value="Hydrolase_3"/>
    <property type="match status" value="1"/>
</dbReference>
<dbReference type="Gene3D" id="3.40.50.1000">
    <property type="entry name" value="HAD superfamily/HAD-like"/>
    <property type="match status" value="1"/>
</dbReference>
<dbReference type="PANTHER" id="PTHR10000:SF55">
    <property type="entry name" value="5-AMINO-6-(5-PHOSPHO-D-RIBITYLAMINO)URACIL PHOSPHATASE YCSE"/>
    <property type="match status" value="1"/>
</dbReference>
<name>A0A160F1R4_9BACL</name>
<proteinExistence type="predicted"/>
<dbReference type="InterPro" id="IPR023214">
    <property type="entry name" value="HAD_sf"/>
</dbReference>
<dbReference type="EMBL" id="CP015438">
    <property type="protein sequence ID" value="ANB60107.1"/>
    <property type="molecule type" value="Genomic_DNA"/>
</dbReference>
<dbReference type="PATRIC" id="fig|294699.3.peg.1758"/>